<sequence length="461" mass="52746">MKNFILFSLVIIFCSQSFAQQLKGKVLDADTNNPLEGVHIYYTNQKAVEITDKQGNFSIKYRKDHLDDSIHFSILNYKKTAIILRDLISRKSPVLLEQTTESLTEVTISSQTKHFKNVPYKKLENLPYGLFEFGSVLKDGKIYIIAGNSTRNSETLKGVLSMDNLNMVDPNAMTRKISLSRAKIDFNDFKGDLLIYDIAKNHWTKKFKKTFAERVMNGMLAYKEKFYVFGGKTLSRNGKFEYLDNTIEIYDPKTDSILVDETNPHMAVNAASFVYENKLVIMGGSVKKNRERDTKVYTNKVHLQDLETGLWYELGNMPEAKETQGILIDNKFYMVGGFAGKKLTGIESYDLNTRKWQREAVLFQGMAQPALASAGDLLYIYDEGKICTYNLITKSLKEYHIPVKRQASAMHIYENKLILIGGVSSYNYNFLPRNSVYQIKLEDIEHSEVMQSKNFGALANY</sequence>
<dbReference type="SUPFAM" id="SSF117281">
    <property type="entry name" value="Kelch motif"/>
    <property type="match status" value="1"/>
</dbReference>
<evidence type="ECO:0000256" key="3">
    <source>
        <dbReference type="SAM" id="SignalP"/>
    </source>
</evidence>
<keyword evidence="5" id="KW-1185">Reference proteome</keyword>
<evidence type="ECO:0000256" key="2">
    <source>
        <dbReference type="ARBA" id="ARBA00022737"/>
    </source>
</evidence>
<evidence type="ECO:0000313" key="5">
    <source>
        <dbReference type="Proteomes" id="UP000199438"/>
    </source>
</evidence>
<dbReference type="EMBL" id="FOKV01000001">
    <property type="protein sequence ID" value="SFB80688.1"/>
    <property type="molecule type" value="Genomic_DNA"/>
</dbReference>
<gene>
    <name evidence="4" type="ORF">SAMN04487907_101719</name>
</gene>
<keyword evidence="3" id="KW-0732">Signal</keyword>
<dbReference type="SUPFAM" id="SSF49464">
    <property type="entry name" value="Carboxypeptidase regulatory domain-like"/>
    <property type="match status" value="1"/>
</dbReference>
<organism evidence="4 5">
    <name type="scientific">Zunongwangia mangrovi</name>
    <dbReference type="NCBI Taxonomy" id="1334022"/>
    <lineage>
        <taxon>Bacteria</taxon>
        <taxon>Pseudomonadati</taxon>
        <taxon>Bacteroidota</taxon>
        <taxon>Flavobacteriia</taxon>
        <taxon>Flavobacteriales</taxon>
        <taxon>Flavobacteriaceae</taxon>
        <taxon>Zunongwangia</taxon>
    </lineage>
</organism>
<accession>A0A1I1E5Z0</accession>
<feature type="signal peptide" evidence="3">
    <location>
        <begin position="1"/>
        <end position="19"/>
    </location>
</feature>
<proteinExistence type="predicted"/>
<evidence type="ECO:0000313" key="4">
    <source>
        <dbReference type="EMBL" id="SFB80688.1"/>
    </source>
</evidence>
<dbReference type="InterPro" id="IPR015915">
    <property type="entry name" value="Kelch-typ_b-propeller"/>
</dbReference>
<dbReference type="Pfam" id="PF13715">
    <property type="entry name" value="CarbopepD_reg_2"/>
    <property type="match status" value="1"/>
</dbReference>
<dbReference type="Pfam" id="PF24681">
    <property type="entry name" value="Kelch_KLHDC2_KLHL20_DRC7"/>
    <property type="match status" value="1"/>
</dbReference>
<dbReference type="RefSeq" id="WP_175486969.1">
    <property type="nucleotide sequence ID" value="NZ_FOKV01000001.1"/>
</dbReference>
<dbReference type="Proteomes" id="UP000199438">
    <property type="component" value="Unassembled WGS sequence"/>
</dbReference>
<name>A0A1I1E5Z0_9FLAO</name>
<dbReference type="InterPro" id="IPR008969">
    <property type="entry name" value="CarboxyPept-like_regulatory"/>
</dbReference>
<keyword evidence="2" id="KW-0677">Repeat</keyword>
<protein>
    <submittedName>
        <fullName evidence="4">CarboxypepD_reg-like domain-containing protein</fullName>
    </submittedName>
</protein>
<keyword evidence="1" id="KW-0880">Kelch repeat</keyword>
<dbReference type="STRING" id="1334022.SAMN04487907_101719"/>
<dbReference type="AlphaFoldDB" id="A0A1I1E5Z0"/>
<reference evidence="5" key="1">
    <citation type="submission" date="2016-10" db="EMBL/GenBank/DDBJ databases">
        <authorList>
            <person name="Varghese N."/>
            <person name="Submissions S."/>
        </authorList>
    </citation>
    <scope>NUCLEOTIDE SEQUENCE [LARGE SCALE GENOMIC DNA]</scope>
    <source>
        <strain evidence="5">DSM 24499</strain>
    </source>
</reference>
<dbReference type="PANTHER" id="PTHR45632:SF3">
    <property type="entry name" value="KELCH-LIKE PROTEIN 32"/>
    <property type="match status" value="1"/>
</dbReference>
<dbReference type="Gene3D" id="2.120.10.80">
    <property type="entry name" value="Kelch-type beta propeller"/>
    <property type="match status" value="1"/>
</dbReference>
<evidence type="ECO:0000256" key="1">
    <source>
        <dbReference type="ARBA" id="ARBA00022441"/>
    </source>
</evidence>
<dbReference type="PANTHER" id="PTHR45632">
    <property type="entry name" value="LD33804P"/>
    <property type="match status" value="1"/>
</dbReference>
<feature type="chain" id="PRO_5011469473" evidence="3">
    <location>
        <begin position="20"/>
        <end position="461"/>
    </location>
</feature>